<comment type="function">
    <text evidence="5">Non-catalytic component of the exosome, which is a complex involved in RNA degradation. Increases the RNA binding and the efficiency of RNA degradation. Confers strong poly(A) specificity to the exosome.</text>
</comment>
<evidence type="ECO:0000256" key="3">
    <source>
        <dbReference type="ARBA" id="ARBA00022835"/>
    </source>
</evidence>
<sequence>MNKQSNEVQRKIVMPGDLVVKGNYTINPKSIMYLYKVGDAVYAAVAGMAEITNGTVSLIPFEGTYIPKPGDLVIGVVENFVVTHWQVDINSPYIGILHVSNLLGRPYNPAKDNLKEYLDIGDYIIAKVESFDRTKDPILNVQGKGLGRVVEGKIVEIKPSRVPRVIGKKKSMLNVIKGDTGCEIIVGANGRIWIKCPNKDLEDIVTLAIKLIEREAFATGLTEKVRVLIATEKHERGLL</sequence>
<evidence type="ECO:0000256" key="4">
    <source>
        <dbReference type="ARBA" id="ARBA00022884"/>
    </source>
</evidence>
<dbReference type="GO" id="GO:0000178">
    <property type="term" value="C:exosome (RNase complex)"/>
    <property type="evidence" value="ECO:0007669"/>
    <property type="project" value="UniProtKB-KW"/>
</dbReference>
<dbReference type="PANTHER" id="PTHR21321">
    <property type="entry name" value="PNAS-3 RELATED"/>
    <property type="match status" value="1"/>
</dbReference>
<dbReference type="GO" id="GO:0034475">
    <property type="term" value="P:U4 snRNA 3'-end processing"/>
    <property type="evidence" value="ECO:0007669"/>
    <property type="project" value="TreeGrafter"/>
</dbReference>
<dbReference type="InterPro" id="IPR026699">
    <property type="entry name" value="Exosome_RNA_bind1/RRP40/RRP4"/>
</dbReference>
<dbReference type="GeneID" id="5562124"/>
<reference evidence="7 8" key="1">
    <citation type="journal article" date="2008" name="Genome Biol.">
        <title>A genomic analysis of the archaeal system Ignicoccus hospitalis-Nanoarchaeum equitans.</title>
        <authorList>
            <person name="Podar M."/>
            <person name="Anderson I."/>
            <person name="Makarova K.S."/>
            <person name="Elkins J.G."/>
            <person name="Ivanova N."/>
            <person name="Wall M.A."/>
            <person name="Lykidis A."/>
            <person name="Mavromatis K."/>
            <person name="Sun H."/>
            <person name="Hudson M.E."/>
            <person name="Chen W."/>
            <person name="Deciu C."/>
            <person name="Hutchison D."/>
            <person name="Eads J.R."/>
            <person name="Anderson A."/>
            <person name="Fernandes F."/>
            <person name="Szeto E."/>
            <person name="Lapidus A."/>
            <person name="Kyrpides N.C."/>
            <person name="Saier M.H.Jr."/>
            <person name="Richardson P.M."/>
            <person name="Rachel R."/>
            <person name="Huber H."/>
            <person name="Eisen J.A."/>
            <person name="Koonin E.V."/>
            <person name="Keller M."/>
            <person name="Stetter K.O."/>
        </authorList>
    </citation>
    <scope>NUCLEOTIDE SEQUENCE [LARGE SCALE GENOMIC DNA]</scope>
    <source>
        <strain evidence="8">KIN4/I / DSM 18386 / JCM 14125</strain>
    </source>
</reference>
<dbReference type="GO" id="GO:0071051">
    <property type="term" value="P:poly(A)-dependent snoRNA 3'-end processing"/>
    <property type="evidence" value="ECO:0007669"/>
    <property type="project" value="TreeGrafter"/>
</dbReference>
<evidence type="ECO:0000256" key="2">
    <source>
        <dbReference type="ARBA" id="ARBA00022490"/>
    </source>
</evidence>
<organism evidence="7 8">
    <name type="scientific">Ignicoccus hospitalis (strain KIN4/I / DSM 18386 / JCM 14125)</name>
    <dbReference type="NCBI Taxonomy" id="453591"/>
    <lineage>
        <taxon>Archaea</taxon>
        <taxon>Thermoproteota</taxon>
        <taxon>Thermoprotei</taxon>
        <taxon>Desulfurococcales</taxon>
        <taxon>Desulfurococcaceae</taxon>
        <taxon>Ignicoccus</taxon>
    </lineage>
</organism>
<gene>
    <name evidence="5" type="primary">rrp4</name>
    <name evidence="7" type="ordered locus">Igni_0211</name>
</gene>
<proteinExistence type="inferred from homology"/>
<evidence type="ECO:0000313" key="8">
    <source>
        <dbReference type="Proteomes" id="UP000000262"/>
    </source>
</evidence>
<dbReference type="InterPro" id="IPR023474">
    <property type="entry name" value="Rrp4"/>
</dbReference>
<dbReference type="eggNOG" id="arCOG00678">
    <property type="taxonomic scope" value="Archaea"/>
</dbReference>
<dbReference type="STRING" id="453591.Igni_0211"/>
<keyword evidence="3 5" id="KW-0271">Exosome</keyword>
<accession>A8A8Z3</accession>
<dbReference type="EMBL" id="CP000816">
    <property type="protein sequence ID" value="ABU81395.1"/>
    <property type="molecule type" value="Genomic_DNA"/>
</dbReference>
<keyword evidence="4 5" id="KW-0694">RNA-binding</keyword>
<dbReference type="InterPro" id="IPR012340">
    <property type="entry name" value="NA-bd_OB-fold"/>
</dbReference>
<dbReference type="SUPFAM" id="SSF110324">
    <property type="entry name" value="Ribosomal L27 protein-like"/>
    <property type="match status" value="1"/>
</dbReference>
<dbReference type="NCBIfam" id="NF003181">
    <property type="entry name" value="PRK04163.1-1"/>
    <property type="match status" value="1"/>
</dbReference>
<dbReference type="GO" id="GO:0008143">
    <property type="term" value="F:poly(A) binding"/>
    <property type="evidence" value="ECO:0007669"/>
    <property type="project" value="InterPro"/>
</dbReference>
<dbReference type="SUPFAM" id="SSF50249">
    <property type="entry name" value="Nucleic acid-binding proteins"/>
    <property type="match status" value="1"/>
</dbReference>
<dbReference type="RefSeq" id="WP_011998247.1">
    <property type="nucleotide sequence ID" value="NC_009776.1"/>
</dbReference>
<evidence type="ECO:0000313" key="7">
    <source>
        <dbReference type="EMBL" id="ABU81395.1"/>
    </source>
</evidence>
<dbReference type="KEGG" id="iho:Igni_0211"/>
<dbReference type="GO" id="GO:0071034">
    <property type="term" value="P:CUT catabolic process"/>
    <property type="evidence" value="ECO:0007669"/>
    <property type="project" value="TreeGrafter"/>
</dbReference>
<dbReference type="GO" id="GO:0005737">
    <property type="term" value="C:cytoplasm"/>
    <property type="evidence" value="ECO:0007669"/>
    <property type="project" value="UniProtKB-SubCell"/>
</dbReference>
<evidence type="ECO:0000259" key="6">
    <source>
        <dbReference type="PROSITE" id="PS50126"/>
    </source>
</evidence>
<keyword evidence="8" id="KW-1185">Reference proteome</keyword>
<comment type="similarity">
    <text evidence="1 5">Belongs to the RRP4 family.</text>
</comment>
<dbReference type="SUPFAM" id="SSF54791">
    <property type="entry name" value="Eukaryotic type KH-domain (KH-domain type I)"/>
    <property type="match status" value="1"/>
</dbReference>
<dbReference type="InterPro" id="IPR003029">
    <property type="entry name" value="S1_domain"/>
</dbReference>
<dbReference type="Pfam" id="PF15985">
    <property type="entry name" value="KH_6"/>
    <property type="match status" value="1"/>
</dbReference>
<dbReference type="CDD" id="cd22524">
    <property type="entry name" value="KH-I_Rrp4_prokar"/>
    <property type="match status" value="1"/>
</dbReference>
<dbReference type="Gene3D" id="3.30.1370.10">
    <property type="entry name" value="K Homology domain, type 1"/>
    <property type="match status" value="1"/>
</dbReference>
<dbReference type="InterPro" id="IPR036612">
    <property type="entry name" value="KH_dom_type_1_sf"/>
</dbReference>
<evidence type="ECO:0000256" key="1">
    <source>
        <dbReference type="ARBA" id="ARBA00009155"/>
    </source>
</evidence>
<dbReference type="InterPro" id="IPR054371">
    <property type="entry name" value="RRP4_N"/>
</dbReference>
<dbReference type="GO" id="GO:0000467">
    <property type="term" value="P:exonucleolytic trimming to generate mature 3'-end of 5.8S rRNA from tricistronic rRNA transcript (SSU-rRNA, 5.8S rRNA, LSU-rRNA)"/>
    <property type="evidence" value="ECO:0007669"/>
    <property type="project" value="TreeGrafter"/>
</dbReference>
<dbReference type="HOGENOM" id="CLU_071769_0_0_2"/>
<dbReference type="SMART" id="SM00316">
    <property type="entry name" value="S1"/>
    <property type="match status" value="1"/>
</dbReference>
<comment type="subunit">
    <text evidence="5">Component of the archaeal exosome complex. Forms a trimer of Rrp4 and/or Csl4 subunits. The trimer associates with an hexameric ring-like arrangement composed of 3 Rrp41-Rrp42 heterodimers.</text>
</comment>
<keyword evidence="2 5" id="KW-0963">Cytoplasm</keyword>
<dbReference type="Gene3D" id="2.40.50.140">
    <property type="entry name" value="Nucleic acid-binding proteins"/>
    <property type="match status" value="1"/>
</dbReference>
<dbReference type="InterPro" id="IPR004088">
    <property type="entry name" value="KH_dom_type_1"/>
</dbReference>
<evidence type="ECO:0000256" key="5">
    <source>
        <dbReference type="HAMAP-Rule" id="MF_00623"/>
    </source>
</evidence>
<dbReference type="AlphaFoldDB" id="A8A8Z3"/>
<dbReference type="Proteomes" id="UP000000262">
    <property type="component" value="Chromosome"/>
</dbReference>
<dbReference type="PANTHER" id="PTHR21321:SF4">
    <property type="entry name" value="EXOSOME COMPLEX COMPONENT RRP4"/>
    <property type="match status" value="1"/>
</dbReference>
<comment type="subcellular location">
    <subcellularLocation>
        <location evidence="5">Cytoplasm</location>
    </subcellularLocation>
</comment>
<feature type="domain" description="S1 motif" evidence="6">
    <location>
        <begin position="70"/>
        <end position="144"/>
    </location>
</feature>
<dbReference type="HAMAP" id="MF_00623">
    <property type="entry name" value="Exosome_Rrp4"/>
    <property type="match status" value="1"/>
</dbReference>
<name>A8A8Z3_IGNH4</name>
<dbReference type="CDD" id="cd05789">
    <property type="entry name" value="S1_Rrp4"/>
    <property type="match status" value="1"/>
</dbReference>
<dbReference type="PROSITE" id="PS50126">
    <property type="entry name" value="S1"/>
    <property type="match status" value="1"/>
</dbReference>
<dbReference type="InterPro" id="IPR048565">
    <property type="entry name" value="S1_RRP4"/>
</dbReference>
<dbReference type="PhylomeDB" id="A8A8Z3"/>
<protein>
    <recommendedName>
        <fullName evidence="5">Exosome complex component Rrp4</fullName>
    </recommendedName>
</protein>
<dbReference type="Gene3D" id="2.40.50.100">
    <property type="match status" value="1"/>
</dbReference>
<dbReference type="Pfam" id="PF22625">
    <property type="entry name" value="ECR1_N_2"/>
    <property type="match status" value="1"/>
</dbReference>